<name>A0A2B4SUL7_STYPI</name>
<evidence type="ECO:0000259" key="5">
    <source>
        <dbReference type="Pfam" id="PF13613"/>
    </source>
</evidence>
<protein>
    <recommendedName>
        <fullName evidence="8">DDE Tnp4 domain-containing protein</fullName>
    </recommendedName>
</protein>
<feature type="domain" description="DDE Tnp4" evidence="4">
    <location>
        <begin position="378"/>
        <end position="546"/>
    </location>
</feature>
<evidence type="ECO:0000256" key="1">
    <source>
        <dbReference type="ARBA" id="ARBA00001968"/>
    </source>
</evidence>
<evidence type="ECO:0000259" key="4">
    <source>
        <dbReference type="Pfam" id="PF13359"/>
    </source>
</evidence>
<dbReference type="InterPro" id="IPR027806">
    <property type="entry name" value="HARBI1_dom"/>
</dbReference>
<keyword evidence="7" id="KW-1185">Reference proteome</keyword>
<gene>
    <name evidence="6" type="ORF">AWC38_SpisGene2082</name>
</gene>
<dbReference type="PANTHER" id="PTHR23080">
    <property type="entry name" value="THAP DOMAIN PROTEIN"/>
    <property type="match status" value="1"/>
</dbReference>
<sequence>MIIELKEDRNLFASLVIVCKSHPEIEIQEAVGLYEFTVVPRSLFARDGTMLHCSCKSALKHILEKAGGPSTNTQEITAGFKVTIVHGMAKVQSLDKPEWIENCRDLAEHFTNRLLVSRHFVSGKPAASWDKYNVDWVPTLNLGHSKKQRDDERQLRDTERAERGKLRRKRQHEETLQASAAKILKLDEPGEQVKDIFANSSLNENVEDVASHFETLSVADVEANKNETVKCDQAESSTQTDEFEYLFSSKCSCKAPFDADDMTDDEKVRFYTGLTEAKTLQLVFEHVSPFVTRKSKSLSKFQEMVMSLMKNRINVPYQDLSYRFGVSVSTVYRIYTTWMEVMDARLSPLIYWPERHELWHTMPKCFQSAFGNRTTVIIDCFEIFIERPTNLLARAQTFSSYKHHNTIKVLIGITPQGTISFLSNAWGGRTSDKYLTENCGLLNKLLPGDMVMADRGFTVEESVAFKRAELVIPAFTKGKTQLDPIDVEKTREIAHVRIHVERVIGLLRRKYTILEGILPTDFLSTSSKDQSPLIDQILRVSAALTNLCPPIVPFD</sequence>
<dbReference type="EMBL" id="LSMT01000016">
    <property type="protein sequence ID" value="PFX33036.1"/>
    <property type="molecule type" value="Genomic_DNA"/>
</dbReference>
<feature type="region of interest" description="Disordered" evidence="3">
    <location>
        <begin position="145"/>
        <end position="172"/>
    </location>
</feature>
<proteinExistence type="predicted"/>
<dbReference type="OrthoDB" id="5976183at2759"/>
<feature type="domain" description="Transposase Helix-turn-helix" evidence="5">
    <location>
        <begin position="297"/>
        <end position="348"/>
    </location>
</feature>
<comment type="cofactor">
    <cofactor evidence="1">
        <name>a divalent metal cation</name>
        <dbReference type="ChEBI" id="CHEBI:60240"/>
    </cofactor>
</comment>
<reference evidence="7" key="1">
    <citation type="journal article" date="2017" name="bioRxiv">
        <title>Comparative analysis of the genomes of Stylophora pistillata and Acropora digitifera provides evidence for extensive differences between species of corals.</title>
        <authorList>
            <person name="Voolstra C.R."/>
            <person name="Li Y."/>
            <person name="Liew Y.J."/>
            <person name="Baumgarten S."/>
            <person name="Zoccola D."/>
            <person name="Flot J.-F."/>
            <person name="Tambutte S."/>
            <person name="Allemand D."/>
            <person name="Aranda M."/>
        </authorList>
    </citation>
    <scope>NUCLEOTIDE SEQUENCE [LARGE SCALE GENOMIC DNA]</scope>
</reference>
<dbReference type="PANTHER" id="PTHR23080:SF144">
    <property type="entry name" value="SPINDLE AND KINETOCHORE ASSOCIATED COMPLEX SUBUNIT 3"/>
    <property type="match status" value="1"/>
</dbReference>
<evidence type="ECO:0000313" key="7">
    <source>
        <dbReference type="Proteomes" id="UP000225706"/>
    </source>
</evidence>
<dbReference type="Pfam" id="PF13613">
    <property type="entry name" value="HTH_Tnp_4"/>
    <property type="match status" value="1"/>
</dbReference>
<comment type="caution">
    <text evidence="6">The sequence shown here is derived from an EMBL/GenBank/DDBJ whole genome shotgun (WGS) entry which is preliminary data.</text>
</comment>
<evidence type="ECO:0000256" key="3">
    <source>
        <dbReference type="SAM" id="MobiDB-lite"/>
    </source>
</evidence>
<evidence type="ECO:0000313" key="6">
    <source>
        <dbReference type="EMBL" id="PFX33036.1"/>
    </source>
</evidence>
<feature type="compositionally biased region" description="Basic and acidic residues" evidence="3">
    <location>
        <begin position="148"/>
        <end position="164"/>
    </location>
</feature>
<keyword evidence="2" id="KW-0479">Metal-binding</keyword>
<accession>A0A2B4SUL7</accession>
<evidence type="ECO:0008006" key="8">
    <source>
        <dbReference type="Google" id="ProtNLM"/>
    </source>
</evidence>
<dbReference type="Pfam" id="PF13359">
    <property type="entry name" value="DDE_Tnp_4"/>
    <property type="match status" value="1"/>
</dbReference>
<evidence type="ECO:0000256" key="2">
    <source>
        <dbReference type="ARBA" id="ARBA00022723"/>
    </source>
</evidence>
<dbReference type="GO" id="GO:0046872">
    <property type="term" value="F:metal ion binding"/>
    <property type="evidence" value="ECO:0007669"/>
    <property type="project" value="UniProtKB-KW"/>
</dbReference>
<organism evidence="6 7">
    <name type="scientific">Stylophora pistillata</name>
    <name type="common">Smooth cauliflower coral</name>
    <dbReference type="NCBI Taxonomy" id="50429"/>
    <lineage>
        <taxon>Eukaryota</taxon>
        <taxon>Metazoa</taxon>
        <taxon>Cnidaria</taxon>
        <taxon>Anthozoa</taxon>
        <taxon>Hexacorallia</taxon>
        <taxon>Scleractinia</taxon>
        <taxon>Astrocoeniina</taxon>
        <taxon>Pocilloporidae</taxon>
        <taxon>Stylophora</taxon>
    </lineage>
</organism>
<dbReference type="InterPro" id="IPR027805">
    <property type="entry name" value="Transposase_HTH_dom"/>
</dbReference>
<dbReference type="Proteomes" id="UP000225706">
    <property type="component" value="Unassembled WGS sequence"/>
</dbReference>
<dbReference type="AlphaFoldDB" id="A0A2B4SUL7"/>